<dbReference type="Pfam" id="PF12833">
    <property type="entry name" value="HTH_18"/>
    <property type="match status" value="1"/>
</dbReference>
<dbReference type="PATRIC" id="fig|1365250.3.peg.3090"/>
<dbReference type="Pfam" id="PF01035">
    <property type="entry name" value="DNA_binding_1"/>
    <property type="match status" value="1"/>
</dbReference>
<dbReference type="NCBIfam" id="TIGR00589">
    <property type="entry name" value="ogt"/>
    <property type="match status" value="1"/>
</dbReference>
<comment type="similarity">
    <text evidence="2">Belongs to the MGMT family.</text>
</comment>
<evidence type="ECO:0000256" key="7">
    <source>
        <dbReference type="ARBA" id="ARBA00023015"/>
    </source>
</evidence>
<evidence type="ECO:0000256" key="8">
    <source>
        <dbReference type="ARBA" id="ARBA00023163"/>
    </source>
</evidence>
<keyword evidence="8" id="KW-0804">Transcription</keyword>
<protein>
    <recommendedName>
        <fullName evidence="3">methylated-DNA--[protein]-cysteine S-methyltransferase</fullName>
        <ecNumber evidence="3">2.1.1.63</ecNumber>
    </recommendedName>
</protein>
<comment type="catalytic activity">
    <reaction evidence="1">
        <text>a 4-O-methyl-thymidine in DNA + L-cysteinyl-[protein] = a thymidine in DNA + S-methyl-L-cysteinyl-[protein]</text>
        <dbReference type="Rhea" id="RHEA:53428"/>
        <dbReference type="Rhea" id="RHEA-COMP:10131"/>
        <dbReference type="Rhea" id="RHEA-COMP:10132"/>
        <dbReference type="Rhea" id="RHEA-COMP:13555"/>
        <dbReference type="Rhea" id="RHEA-COMP:13556"/>
        <dbReference type="ChEBI" id="CHEBI:29950"/>
        <dbReference type="ChEBI" id="CHEBI:82612"/>
        <dbReference type="ChEBI" id="CHEBI:137386"/>
        <dbReference type="ChEBI" id="CHEBI:137387"/>
        <dbReference type="EC" id="2.1.1.63"/>
    </reaction>
</comment>
<name>A0A166W9P8_9GAMM</name>
<dbReference type="SUPFAM" id="SSF46689">
    <property type="entry name" value="Homeodomain-like"/>
    <property type="match status" value="1"/>
</dbReference>
<evidence type="ECO:0000256" key="2">
    <source>
        <dbReference type="ARBA" id="ARBA00008711"/>
    </source>
</evidence>
<dbReference type="InterPro" id="IPR014048">
    <property type="entry name" value="MethylDNA_cys_MeTrfase_DNA-bd"/>
</dbReference>
<dbReference type="InterPro" id="IPR018060">
    <property type="entry name" value="HTH_AraC"/>
</dbReference>
<dbReference type="RefSeq" id="WP_063359509.1">
    <property type="nucleotide sequence ID" value="NZ_AQHB01000033.1"/>
</dbReference>
<dbReference type="InterPro" id="IPR036631">
    <property type="entry name" value="MGMT_N_sf"/>
</dbReference>
<dbReference type="SUPFAM" id="SSF46767">
    <property type="entry name" value="Methylated DNA-protein cysteine methyltransferase, C-terminal domain"/>
    <property type="match status" value="1"/>
</dbReference>
<organism evidence="12 13">
    <name type="scientific">Pseudoalteromonas luteoviolacea DSM 6061</name>
    <dbReference type="NCBI Taxonomy" id="1365250"/>
    <lineage>
        <taxon>Bacteria</taxon>
        <taxon>Pseudomonadati</taxon>
        <taxon>Pseudomonadota</taxon>
        <taxon>Gammaproteobacteria</taxon>
        <taxon>Alteromonadales</taxon>
        <taxon>Pseudoalteromonadaceae</taxon>
        <taxon>Pseudoalteromonas</taxon>
    </lineage>
</organism>
<evidence type="ECO:0000313" key="13">
    <source>
        <dbReference type="Proteomes" id="UP000076643"/>
    </source>
</evidence>
<accession>A0A166W9P8</accession>
<dbReference type="GO" id="GO:0006281">
    <property type="term" value="P:DNA repair"/>
    <property type="evidence" value="ECO:0007669"/>
    <property type="project" value="UniProtKB-KW"/>
</dbReference>
<dbReference type="InterPro" id="IPR036217">
    <property type="entry name" value="MethylDNA_cys_MeTrfase_DNAb"/>
</dbReference>
<dbReference type="Gene3D" id="3.30.160.70">
    <property type="entry name" value="Methylated DNA-protein cysteine methyltransferase domain"/>
    <property type="match status" value="1"/>
</dbReference>
<dbReference type="SUPFAM" id="SSF53155">
    <property type="entry name" value="Methylated DNA-protein cysteine methyltransferase domain"/>
    <property type="match status" value="1"/>
</dbReference>
<dbReference type="InterPro" id="IPR036388">
    <property type="entry name" value="WH-like_DNA-bd_sf"/>
</dbReference>
<evidence type="ECO:0000256" key="9">
    <source>
        <dbReference type="ARBA" id="ARBA00023204"/>
    </source>
</evidence>
<evidence type="ECO:0000256" key="3">
    <source>
        <dbReference type="ARBA" id="ARBA00011918"/>
    </source>
</evidence>
<feature type="domain" description="HTH araC/xylS-type" evidence="11">
    <location>
        <begin position="17"/>
        <end position="114"/>
    </location>
</feature>
<evidence type="ECO:0000256" key="5">
    <source>
        <dbReference type="ARBA" id="ARBA00022679"/>
    </source>
</evidence>
<dbReference type="PANTHER" id="PTHR10815">
    <property type="entry name" value="METHYLATED-DNA--PROTEIN-CYSTEINE METHYLTRANSFERASE"/>
    <property type="match status" value="1"/>
</dbReference>
<dbReference type="CDD" id="cd06445">
    <property type="entry name" value="ATase"/>
    <property type="match status" value="1"/>
</dbReference>
<dbReference type="Gene3D" id="1.10.10.60">
    <property type="entry name" value="Homeodomain-like"/>
    <property type="match status" value="1"/>
</dbReference>
<dbReference type="Gene3D" id="1.10.10.10">
    <property type="entry name" value="Winged helix-like DNA-binding domain superfamily/Winged helix DNA-binding domain"/>
    <property type="match status" value="1"/>
</dbReference>
<keyword evidence="6" id="KW-0227">DNA damage</keyword>
<evidence type="ECO:0000256" key="6">
    <source>
        <dbReference type="ARBA" id="ARBA00022763"/>
    </source>
</evidence>
<dbReference type="GO" id="GO:0003908">
    <property type="term" value="F:methylated-DNA-[protein]-cysteine S-methyltransferase activity"/>
    <property type="evidence" value="ECO:0007669"/>
    <property type="project" value="UniProtKB-EC"/>
</dbReference>
<dbReference type="InterPro" id="IPR009057">
    <property type="entry name" value="Homeodomain-like_sf"/>
</dbReference>
<dbReference type="EMBL" id="AUYB01000108">
    <property type="protein sequence ID" value="KZN36348.1"/>
    <property type="molecule type" value="Genomic_DNA"/>
</dbReference>
<reference evidence="12 13" key="1">
    <citation type="submission" date="2013-07" db="EMBL/GenBank/DDBJ databases">
        <title>Comparative Genomic and Metabolomic Analysis of Twelve Strains of Pseudoalteromonas luteoviolacea.</title>
        <authorList>
            <person name="Vynne N.G."/>
            <person name="Mansson M."/>
            <person name="Gram L."/>
        </authorList>
    </citation>
    <scope>NUCLEOTIDE SEQUENCE [LARGE SCALE GENOMIC DNA]</scope>
    <source>
        <strain evidence="12 13">DSM 6061</strain>
    </source>
</reference>
<dbReference type="PANTHER" id="PTHR10815:SF5">
    <property type="entry name" value="METHYLATED-DNA--PROTEIN-CYSTEINE METHYLTRANSFERASE"/>
    <property type="match status" value="1"/>
</dbReference>
<comment type="catalytic activity">
    <reaction evidence="10">
        <text>a 6-O-methyl-2'-deoxyguanosine in DNA + L-cysteinyl-[protein] = S-methyl-L-cysteinyl-[protein] + a 2'-deoxyguanosine in DNA</text>
        <dbReference type="Rhea" id="RHEA:24000"/>
        <dbReference type="Rhea" id="RHEA-COMP:10131"/>
        <dbReference type="Rhea" id="RHEA-COMP:10132"/>
        <dbReference type="Rhea" id="RHEA-COMP:11367"/>
        <dbReference type="Rhea" id="RHEA-COMP:11368"/>
        <dbReference type="ChEBI" id="CHEBI:29950"/>
        <dbReference type="ChEBI" id="CHEBI:82612"/>
        <dbReference type="ChEBI" id="CHEBI:85445"/>
        <dbReference type="ChEBI" id="CHEBI:85448"/>
        <dbReference type="EC" id="2.1.1.63"/>
    </reaction>
</comment>
<dbReference type="AlphaFoldDB" id="A0A166W9P8"/>
<evidence type="ECO:0000259" key="11">
    <source>
        <dbReference type="PROSITE" id="PS01124"/>
    </source>
</evidence>
<dbReference type="Pfam" id="PF02870">
    <property type="entry name" value="Methyltransf_1N"/>
    <property type="match status" value="1"/>
</dbReference>
<dbReference type="Proteomes" id="UP000076643">
    <property type="component" value="Unassembled WGS sequence"/>
</dbReference>
<keyword evidence="9" id="KW-0234">DNA repair</keyword>
<keyword evidence="13" id="KW-1185">Reference proteome</keyword>
<dbReference type="FunFam" id="1.10.10.10:FF:000214">
    <property type="entry name" value="Methylated-DNA--protein-cysteine methyltransferase"/>
    <property type="match status" value="1"/>
</dbReference>
<dbReference type="GO" id="GO:0032259">
    <property type="term" value="P:methylation"/>
    <property type="evidence" value="ECO:0007669"/>
    <property type="project" value="UniProtKB-KW"/>
</dbReference>
<dbReference type="InterPro" id="IPR008332">
    <property type="entry name" value="MethylG_MeTrfase_N"/>
</dbReference>
<dbReference type="GO" id="GO:0003700">
    <property type="term" value="F:DNA-binding transcription factor activity"/>
    <property type="evidence" value="ECO:0007669"/>
    <property type="project" value="InterPro"/>
</dbReference>
<dbReference type="EC" id="2.1.1.63" evidence="3"/>
<keyword evidence="5" id="KW-0808">Transferase</keyword>
<sequence length="287" mass="31730">MPRLSQIKKSEKAEKLINVARYIEAHADERLTLTQLGIIAGFSPSRLQRSFKELFGISPKHFQDEVRMQKFKRSLKEGENVTDAIYSSGFGSISRVYGEATRNIGMSPKAYRAGAQGETIHYACRHTILGQMIMAATEKGVCSVQFGDTQTALVSLLSAEFPKATLIHSQAQNKPELDAWVAALDNYLSHGAPKPEVPLDLKGTAFQNKVWKFLLSIKEGEVMSYGEVAEKIGSTKAVRAVGSACGKNRIGILIPCHRVLRSDGTLGGYRWGLERKKMLLDLEKQTD</sequence>
<proteinExistence type="inferred from homology"/>
<evidence type="ECO:0000256" key="4">
    <source>
        <dbReference type="ARBA" id="ARBA00022603"/>
    </source>
</evidence>
<gene>
    <name evidence="12" type="ORF">N475_17430</name>
</gene>
<dbReference type="PROSITE" id="PS00374">
    <property type="entry name" value="MGMT"/>
    <property type="match status" value="1"/>
</dbReference>
<keyword evidence="7" id="KW-0805">Transcription regulation</keyword>
<evidence type="ECO:0000256" key="1">
    <source>
        <dbReference type="ARBA" id="ARBA00001286"/>
    </source>
</evidence>
<comment type="caution">
    <text evidence="12">The sequence shown here is derived from an EMBL/GenBank/DDBJ whole genome shotgun (WGS) entry which is preliminary data.</text>
</comment>
<dbReference type="GO" id="GO:0043565">
    <property type="term" value="F:sequence-specific DNA binding"/>
    <property type="evidence" value="ECO:0007669"/>
    <property type="project" value="InterPro"/>
</dbReference>
<evidence type="ECO:0000313" key="12">
    <source>
        <dbReference type="EMBL" id="KZN36348.1"/>
    </source>
</evidence>
<dbReference type="SMART" id="SM00342">
    <property type="entry name" value="HTH_ARAC"/>
    <property type="match status" value="1"/>
</dbReference>
<evidence type="ECO:0000256" key="10">
    <source>
        <dbReference type="ARBA" id="ARBA00049348"/>
    </source>
</evidence>
<dbReference type="InterPro" id="IPR001497">
    <property type="entry name" value="MethylDNA_cys_MeTrfase_AS"/>
</dbReference>
<dbReference type="PROSITE" id="PS01124">
    <property type="entry name" value="HTH_ARAC_FAMILY_2"/>
    <property type="match status" value="1"/>
</dbReference>
<keyword evidence="4" id="KW-0489">Methyltransferase</keyword>